<dbReference type="InterPro" id="IPR028366">
    <property type="entry name" value="PhoU"/>
</dbReference>
<dbReference type="GO" id="GO:0006817">
    <property type="term" value="P:phosphate ion transport"/>
    <property type="evidence" value="ECO:0007669"/>
    <property type="project" value="UniProtKB-KW"/>
</dbReference>
<evidence type="ECO:0000256" key="7">
    <source>
        <dbReference type="ARBA" id="ARBA00056181"/>
    </source>
</evidence>
<evidence type="ECO:0000256" key="2">
    <source>
        <dbReference type="ARBA" id="ARBA00008107"/>
    </source>
</evidence>
<evidence type="ECO:0000256" key="3">
    <source>
        <dbReference type="ARBA" id="ARBA00011738"/>
    </source>
</evidence>
<dbReference type="InterPro" id="IPR038078">
    <property type="entry name" value="PhoU-like_sf"/>
</dbReference>
<dbReference type="PIRSF" id="PIRSF003107">
    <property type="entry name" value="PhoU"/>
    <property type="match status" value="1"/>
</dbReference>
<keyword evidence="4 8" id="KW-0813">Transport</keyword>
<evidence type="ECO:0000259" key="9">
    <source>
        <dbReference type="Pfam" id="PF01895"/>
    </source>
</evidence>
<evidence type="ECO:0000256" key="4">
    <source>
        <dbReference type="ARBA" id="ARBA00022448"/>
    </source>
</evidence>
<dbReference type="SUPFAM" id="SSF109755">
    <property type="entry name" value="PhoU-like"/>
    <property type="match status" value="1"/>
</dbReference>
<dbReference type="GO" id="GO:0005737">
    <property type="term" value="C:cytoplasm"/>
    <property type="evidence" value="ECO:0007669"/>
    <property type="project" value="UniProtKB-SubCell"/>
</dbReference>
<dbReference type="Gene3D" id="1.20.58.220">
    <property type="entry name" value="Phosphate transport system protein phou homolog 2, domain 2"/>
    <property type="match status" value="1"/>
</dbReference>
<dbReference type="Pfam" id="PF01895">
    <property type="entry name" value="PhoU"/>
    <property type="match status" value="2"/>
</dbReference>
<organism evidence="10 11">
    <name type="scientific">Aliidongia dinghuensis</name>
    <dbReference type="NCBI Taxonomy" id="1867774"/>
    <lineage>
        <taxon>Bacteria</taxon>
        <taxon>Pseudomonadati</taxon>
        <taxon>Pseudomonadota</taxon>
        <taxon>Alphaproteobacteria</taxon>
        <taxon>Rhodospirillales</taxon>
        <taxon>Dongiaceae</taxon>
        <taxon>Aliidongia</taxon>
    </lineage>
</organism>
<keyword evidence="6 8" id="KW-0592">Phosphate transport</keyword>
<dbReference type="PANTHER" id="PTHR42930:SF3">
    <property type="entry name" value="PHOSPHATE-SPECIFIC TRANSPORT SYSTEM ACCESSORY PROTEIN PHOU"/>
    <property type="match status" value="1"/>
</dbReference>
<gene>
    <name evidence="10" type="ORF">GCM10011611_40620</name>
</gene>
<evidence type="ECO:0000313" key="10">
    <source>
        <dbReference type="EMBL" id="GGF30418.1"/>
    </source>
</evidence>
<reference evidence="10" key="1">
    <citation type="journal article" date="2014" name="Int. J. Syst. Evol. Microbiol.">
        <title>Complete genome sequence of Corynebacterium casei LMG S-19264T (=DSM 44701T), isolated from a smear-ripened cheese.</title>
        <authorList>
            <consortium name="US DOE Joint Genome Institute (JGI-PGF)"/>
            <person name="Walter F."/>
            <person name="Albersmeier A."/>
            <person name="Kalinowski J."/>
            <person name="Ruckert C."/>
        </authorList>
    </citation>
    <scope>NUCLEOTIDE SEQUENCE</scope>
    <source>
        <strain evidence="10">CGMCC 1.15725</strain>
    </source>
</reference>
<dbReference type="NCBIfam" id="TIGR02135">
    <property type="entry name" value="phoU_full"/>
    <property type="match status" value="1"/>
</dbReference>
<protein>
    <recommendedName>
        <fullName evidence="8">Phosphate-specific transport system accessory protein PhoU</fullName>
    </recommendedName>
</protein>
<dbReference type="AlphaFoldDB" id="A0A8J2YX08"/>
<keyword evidence="5 8" id="KW-0963">Cytoplasm</keyword>
<feature type="domain" description="PhoU" evidence="9">
    <location>
        <begin position="122"/>
        <end position="204"/>
    </location>
</feature>
<dbReference type="InterPro" id="IPR026022">
    <property type="entry name" value="PhoU_dom"/>
</dbReference>
<dbReference type="RefSeq" id="WP_189049159.1">
    <property type="nucleotide sequence ID" value="NZ_BMJQ01000011.1"/>
</dbReference>
<evidence type="ECO:0000256" key="8">
    <source>
        <dbReference type="PIRNR" id="PIRNR003107"/>
    </source>
</evidence>
<feature type="domain" description="PhoU" evidence="9">
    <location>
        <begin position="19"/>
        <end position="104"/>
    </location>
</feature>
<comment type="similarity">
    <text evidence="2 8">Belongs to the PhoU family.</text>
</comment>
<name>A0A8J2YX08_9PROT</name>
<keyword evidence="11" id="KW-1185">Reference proteome</keyword>
<proteinExistence type="inferred from homology"/>
<accession>A0A8J2YX08</accession>
<evidence type="ECO:0000256" key="6">
    <source>
        <dbReference type="ARBA" id="ARBA00022592"/>
    </source>
</evidence>
<comment type="subcellular location">
    <subcellularLocation>
        <location evidence="1 8">Cytoplasm</location>
    </subcellularLocation>
</comment>
<dbReference type="PANTHER" id="PTHR42930">
    <property type="entry name" value="PHOSPHATE-SPECIFIC TRANSPORT SYSTEM ACCESSORY PROTEIN PHOU"/>
    <property type="match status" value="1"/>
</dbReference>
<dbReference type="GO" id="GO:0030643">
    <property type="term" value="P:intracellular phosphate ion homeostasis"/>
    <property type="evidence" value="ECO:0007669"/>
    <property type="project" value="InterPro"/>
</dbReference>
<evidence type="ECO:0000313" key="11">
    <source>
        <dbReference type="Proteomes" id="UP000646365"/>
    </source>
</evidence>
<dbReference type="Proteomes" id="UP000646365">
    <property type="component" value="Unassembled WGS sequence"/>
</dbReference>
<dbReference type="FunFam" id="1.20.58.220:FF:000004">
    <property type="entry name" value="Phosphate-specific transport system accessory protein PhoU"/>
    <property type="match status" value="1"/>
</dbReference>
<comment type="function">
    <text evidence="7 8">Plays a role in the regulation of phosphate uptake.</text>
</comment>
<evidence type="ECO:0000256" key="1">
    <source>
        <dbReference type="ARBA" id="ARBA00004496"/>
    </source>
</evidence>
<comment type="subunit">
    <text evidence="3 8">Homodimer.</text>
</comment>
<evidence type="ECO:0000256" key="5">
    <source>
        <dbReference type="ARBA" id="ARBA00022490"/>
    </source>
</evidence>
<dbReference type="EMBL" id="BMJQ01000011">
    <property type="protein sequence ID" value="GGF30418.1"/>
    <property type="molecule type" value="Genomic_DNA"/>
</dbReference>
<reference evidence="10" key="2">
    <citation type="submission" date="2020-09" db="EMBL/GenBank/DDBJ databases">
        <authorList>
            <person name="Sun Q."/>
            <person name="Zhou Y."/>
        </authorList>
    </citation>
    <scope>NUCLEOTIDE SEQUENCE</scope>
    <source>
        <strain evidence="10">CGMCC 1.15725</strain>
    </source>
</reference>
<comment type="caution">
    <text evidence="10">The sequence shown here is derived from an EMBL/GenBank/DDBJ whole genome shotgun (WGS) entry which is preliminary data.</text>
</comment>
<sequence length="225" mass="24849">MRELFDRQLAELKIRVVALGRLAVAQLDGALQAVEHRDVGLAHDVAAADGALDRAESEIDTIVLRLLALQQPEGADLRRLLAALRISTALERVGDHAKTVAKRVPAVRAGLPNPADPRLVAIGQMALRELADAMRAYETDDAELALDVCAHDVELDRLHKTYLEAMLEAMEDERSAIRPSVFMLYAARNFERIGDQATNIAERVHFAVRGTLPKEDRPRANDEPQ</sequence>
<dbReference type="GO" id="GO:0045936">
    <property type="term" value="P:negative regulation of phosphate metabolic process"/>
    <property type="evidence" value="ECO:0007669"/>
    <property type="project" value="InterPro"/>
</dbReference>